<name>A0ABW8JD02_9GAMM</name>
<protein>
    <recommendedName>
        <fullName evidence="4">Class I SAM-dependent methyltransferase</fullName>
    </recommendedName>
</protein>
<dbReference type="RefSeq" id="WP_404615887.1">
    <property type="nucleotide sequence ID" value="NZ_JADIKK010000008.1"/>
</dbReference>
<keyword evidence="1" id="KW-1133">Transmembrane helix</keyword>
<keyword evidence="3" id="KW-1185">Reference proteome</keyword>
<evidence type="ECO:0000313" key="3">
    <source>
        <dbReference type="Proteomes" id="UP001620339"/>
    </source>
</evidence>
<feature type="transmembrane region" description="Helical" evidence="1">
    <location>
        <begin position="34"/>
        <end position="54"/>
    </location>
</feature>
<dbReference type="Gene3D" id="3.40.50.150">
    <property type="entry name" value="Vaccinia Virus protein VP39"/>
    <property type="match status" value="1"/>
</dbReference>
<dbReference type="EMBL" id="JADIKK010000008">
    <property type="protein sequence ID" value="MFK2879001.1"/>
    <property type="molecule type" value="Genomic_DNA"/>
</dbReference>
<comment type="caution">
    <text evidence="2">The sequence shown here is derived from an EMBL/GenBank/DDBJ whole genome shotgun (WGS) entry which is preliminary data.</text>
</comment>
<organism evidence="2 3">
    <name type="scientific">Rhodanobacter hydrolyticus</name>
    <dbReference type="NCBI Taxonomy" id="2250595"/>
    <lineage>
        <taxon>Bacteria</taxon>
        <taxon>Pseudomonadati</taxon>
        <taxon>Pseudomonadota</taxon>
        <taxon>Gammaproteobacteria</taxon>
        <taxon>Lysobacterales</taxon>
        <taxon>Rhodanobacteraceae</taxon>
        <taxon>Rhodanobacter</taxon>
    </lineage>
</organism>
<gene>
    <name evidence="2" type="ORF">ISP25_18190</name>
</gene>
<evidence type="ECO:0000313" key="2">
    <source>
        <dbReference type="EMBL" id="MFK2879001.1"/>
    </source>
</evidence>
<keyword evidence="1" id="KW-0812">Transmembrane</keyword>
<sequence length="326" mass="36094">MSELKGTSAGADGVIKRHLSFPGSPPSPTGISQAAYLLLGLLLFPFYWLAAALLGAPGMRFRRKCFAAGVRLLLAGHFADAYRCIVCPLDSVRHFEMEFFWGRIYSLRPSRILDISSPRLLTLLALRADTGACADLVNPDAKDLARTRAMAQGLGVNDRCRFLEVLVDALPDDARNYPLVTCMSVLEHIVNDLDAVRVMWGCVAPGGRLLLSMPCAAQAMDEFTNVDEYGLLAHDSAGFVFWQRYYDESRLQEIFAITGSPVARELYAERVSGTYDADVLAKRSNYFFARWREPLATVLAYARRDNLATLPGMGVVALEFRKPVVE</sequence>
<dbReference type="Proteomes" id="UP001620339">
    <property type="component" value="Unassembled WGS sequence"/>
</dbReference>
<evidence type="ECO:0000256" key="1">
    <source>
        <dbReference type="SAM" id="Phobius"/>
    </source>
</evidence>
<dbReference type="SUPFAM" id="SSF53335">
    <property type="entry name" value="S-adenosyl-L-methionine-dependent methyltransferases"/>
    <property type="match status" value="1"/>
</dbReference>
<evidence type="ECO:0008006" key="4">
    <source>
        <dbReference type="Google" id="ProtNLM"/>
    </source>
</evidence>
<accession>A0ABW8JD02</accession>
<dbReference type="InterPro" id="IPR029063">
    <property type="entry name" value="SAM-dependent_MTases_sf"/>
</dbReference>
<keyword evidence="1" id="KW-0472">Membrane</keyword>
<proteinExistence type="predicted"/>
<reference evidence="2 3" key="1">
    <citation type="submission" date="2020-10" db="EMBL/GenBank/DDBJ databases">
        <title>Phylogeny of dyella-like bacteria.</title>
        <authorList>
            <person name="Fu J."/>
        </authorList>
    </citation>
    <scope>NUCLEOTIDE SEQUENCE [LARGE SCALE GENOMIC DNA]</scope>
    <source>
        <strain evidence="2 3">KACC 19113</strain>
    </source>
</reference>